<dbReference type="PROSITE" id="PS00678">
    <property type="entry name" value="WD_REPEATS_1"/>
    <property type="match status" value="1"/>
</dbReference>
<dbReference type="EMBL" id="GEVK01021745">
    <property type="protein sequence ID" value="JAU31087.1"/>
    <property type="molecule type" value="Transcribed_RNA"/>
</dbReference>
<proteinExistence type="predicted"/>
<dbReference type="Gene3D" id="2.130.10.10">
    <property type="entry name" value="YVTN repeat-like/Quinoprotein amine dehydrogenase"/>
    <property type="match status" value="1"/>
</dbReference>
<evidence type="ECO:0000256" key="2">
    <source>
        <dbReference type="ARBA" id="ARBA00022737"/>
    </source>
</evidence>
<dbReference type="Pfam" id="PF00400">
    <property type="entry name" value="WD40"/>
    <property type="match status" value="1"/>
</dbReference>
<feature type="compositionally biased region" description="Polar residues" evidence="4">
    <location>
        <begin position="282"/>
        <end position="293"/>
    </location>
</feature>
<evidence type="ECO:0000256" key="1">
    <source>
        <dbReference type="ARBA" id="ARBA00022574"/>
    </source>
</evidence>
<dbReference type="InterPro" id="IPR036322">
    <property type="entry name" value="WD40_repeat_dom_sf"/>
</dbReference>
<name>A0A1J3EHZ9_NOCCA</name>
<dbReference type="PANTHER" id="PTHR44083">
    <property type="entry name" value="TOPLESS-RELATED PROTEIN 1-RELATED"/>
    <property type="match status" value="1"/>
</dbReference>
<dbReference type="PROSITE" id="PS50082">
    <property type="entry name" value="WD_REPEATS_2"/>
    <property type="match status" value="1"/>
</dbReference>
<sequence length="716" mass="79360">MDNGKHDEIMLLIRQYLVEHRMPVAVKALDEEEKKIGDLDKFGSLILEGDFEGAMKHFTDVQRTINQTTCQILFSIKRQMFMEMISSRGGKEEARTFFYKELAPFSQTNSGLQAACDNLSHILSSELPISRSANDREHTVRQINAMIKCDAEVASMFLPPSIGEANRLETLLEQSLSWQLRSCNHSTAATSLLHDHHCNAQPLATSAPTLTLTQTQIPLATSAPTLIQTKIPLATSAPTAPALAASSSRSLFDTVEESLLKSMDSESHSPPDISSWDKLLHPSTSGGQQSPNDSMEFEFNQDHNQGLSSPSEYFTVTSSPQPLSTSDYSCGGGLQIIDNSDQGVVTARPNLSPPKELVRVIVTSYKISGLEFHPRLPLILVCTELGEIKLYRLNTLGKPYHKMFKIWSLKKLSNVLQDSFKRRSNETAGALCVAWGSDTAYGVGFSDGLVHTYRYTDDEPTKRHLEIEAHRGDVNDMVFFSTQQGELKIVTCGDDGFIRVWDFSEGSMSWALPYGNALNTLALRQDGNTVQLFSSDRIGTAFETNIGHQPVSYVTGCKRTKFQLKLSNNGNRLFSCTIGDDGPSTQSPGLLLEIGRESLMKKRTYVGVRNPEKNCMDVCKDNYIAVGDEGCVKVWNVDNENLLAKITIADPKFPKSPMVKFNREGTLLAVVSPKHLRILANPDGKILIGEDVLDSVMLGREICDWIWVSNEEPSIH</sequence>
<accession>A0A1J3EHZ9</accession>
<evidence type="ECO:0000256" key="4">
    <source>
        <dbReference type="SAM" id="MobiDB-lite"/>
    </source>
</evidence>
<dbReference type="InterPro" id="IPR001680">
    <property type="entry name" value="WD40_rpt"/>
</dbReference>
<dbReference type="PANTHER" id="PTHR44083:SF35">
    <property type="entry name" value="TOPLESS-RELATED PROTEIN 4-LIKE ISOFORM X1"/>
    <property type="match status" value="1"/>
</dbReference>
<feature type="region of interest" description="Disordered" evidence="4">
    <location>
        <begin position="262"/>
        <end position="302"/>
    </location>
</feature>
<dbReference type="InterPro" id="IPR015943">
    <property type="entry name" value="WD40/YVTN_repeat-like_dom_sf"/>
</dbReference>
<keyword evidence="2" id="KW-0677">Repeat</keyword>
<dbReference type="GO" id="GO:0006355">
    <property type="term" value="P:regulation of DNA-templated transcription"/>
    <property type="evidence" value="ECO:0007669"/>
    <property type="project" value="InterPro"/>
</dbReference>
<protein>
    <submittedName>
        <fullName evidence="5">Topless-related protein 4</fullName>
    </submittedName>
</protein>
<dbReference type="InterPro" id="IPR019775">
    <property type="entry name" value="WD40_repeat_CS"/>
</dbReference>
<gene>
    <name evidence="5" type="ORF">LC_TR15528_c1_g1_i1_g.53284</name>
</gene>
<reference evidence="5" key="1">
    <citation type="submission" date="2016-07" db="EMBL/GenBank/DDBJ databases">
        <title>De novo transcriptome assembly of four accessions of the metal hyperaccumulator plant Noccaea caerulescens.</title>
        <authorList>
            <person name="Blande D."/>
            <person name="Halimaa P."/>
            <person name="Tervahauta A.I."/>
            <person name="Aarts M.G."/>
            <person name="Karenlampi S.O."/>
        </authorList>
    </citation>
    <scope>NUCLEOTIDE SEQUENCE</scope>
</reference>
<feature type="repeat" description="WD" evidence="3">
    <location>
        <begin position="467"/>
        <end position="511"/>
    </location>
</feature>
<evidence type="ECO:0000256" key="3">
    <source>
        <dbReference type="PROSITE-ProRule" id="PRU00221"/>
    </source>
</evidence>
<dbReference type="InterPro" id="IPR027728">
    <property type="entry name" value="Topless_fam"/>
</dbReference>
<dbReference type="SUPFAM" id="SSF50978">
    <property type="entry name" value="WD40 repeat-like"/>
    <property type="match status" value="1"/>
</dbReference>
<dbReference type="SMART" id="SM00320">
    <property type="entry name" value="WD40"/>
    <property type="match status" value="3"/>
</dbReference>
<keyword evidence="1 3" id="KW-0853">WD repeat</keyword>
<dbReference type="AlphaFoldDB" id="A0A1J3EHZ9"/>
<evidence type="ECO:0000313" key="5">
    <source>
        <dbReference type="EMBL" id="JAU31087.1"/>
    </source>
</evidence>
<organism evidence="5">
    <name type="scientific">Noccaea caerulescens</name>
    <name type="common">Alpine penny-cress</name>
    <name type="synonym">Thlaspi caerulescens</name>
    <dbReference type="NCBI Taxonomy" id="107243"/>
    <lineage>
        <taxon>Eukaryota</taxon>
        <taxon>Viridiplantae</taxon>
        <taxon>Streptophyta</taxon>
        <taxon>Embryophyta</taxon>
        <taxon>Tracheophyta</taxon>
        <taxon>Spermatophyta</taxon>
        <taxon>Magnoliopsida</taxon>
        <taxon>eudicotyledons</taxon>
        <taxon>Gunneridae</taxon>
        <taxon>Pentapetalae</taxon>
        <taxon>rosids</taxon>
        <taxon>malvids</taxon>
        <taxon>Brassicales</taxon>
        <taxon>Brassicaceae</taxon>
        <taxon>Coluteocarpeae</taxon>
        <taxon>Noccaea</taxon>
    </lineage>
</organism>